<keyword evidence="3" id="KW-1185">Reference proteome</keyword>
<proteinExistence type="predicted"/>
<dbReference type="EMBL" id="JAUNZN010000006">
    <property type="protein sequence ID" value="KAK4819507.1"/>
    <property type="molecule type" value="Genomic_DNA"/>
</dbReference>
<accession>A0AAN7N460</accession>
<dbReference type="AlphaFoldDB" id="A0AAN7N460"/>
<gene>
    <name evidence="2" type="ORF">QYF61_005858</name>
</gene>
<evidence type="ECO:0000256" key="1">
    <source>
        <dbReference type="SAM" id="MobiDB-lite"/>
    </source>
</evidence>
<reference evidence="2 3" key="1">
    <citation type="journal article" date="2023" name="J. Hered.">
        <title>Chromosome-level genome of the wood stork (Mycteria americana) provides insight into avian chromosome evolution.</title>
        <authorList>
            <person name="Flamio R. Jr."/>
            <person name="Ramstad K.M."/>
        </authorList>
    </citation>
    <scope>NUCLEOTIDE SEQUENCE [LARGE SCALE GENOMIC DNA]</scope>
    <source>
        <strain evidence="2">JAX WOST 10</strain>
    </source>
</reference>
<organism evidence="2 3">
    <name type="scientific">Mycteria americana</name>
    <name type="common">Wood stork</name>
    <dbReference type="NCBI Taxonomy" id="33587"/>
    <lineage>
        <taxon>Eukaryota</taxon>
        <taxon>Metazoa</taxon>
        <taxon>Chordata</taxon>
        <taxon>Craniata</taxon>
        <taxon>Vertebrata</taxon>
        <taxon>Euteleostomi</taxon>
        <taxon>Archelosauria</taxon>
        <taxon>Archosauria</taxon>
        <taxon>Dinosauria</taxon>
        <taxon>Saurischia</taxon>
        <taxon>Theropoda</taxon>
        <taxon>Coelurosauria</taxon>
        <taxon>Aves</taxon>
        <taxon>Neognathae</taxon>
        <taxon>Neoaves</taxon>
        <taxon>Aequornithes</taxon>
        <taxon>Ciconiiformes</taxon>
        <taxon>Ciconiidae</taxon>
        <taxon>Mycteria</taxon>
    </lineage>
</organism>
<comment type="caution">
    <text evidence="2">The sequence shown here is derived from an EMBL/GenBank/DDBJ whole genome shotgun (WGS) entry which is preliminary data.</text>
</comment>
<protein>
    <recommendedName>
        <fullName evidence="4">Reverse transcriptase domain-containing protein</fullName>
    </recommendedName>
</protein>
<feature type="compositionally biased region" description="Basic and acidic residues" evidence="1">
    <location>
        <begin position="141"/>
        <end position="156"/>
    </location>
</feature>
<dbReference type="PANTHER" id="PTHR33332">
    <property type="entry name" value="REVERSE TRANSCRIPTASE DOMAIN-CONTAINING PROTEIN"/>
    <property type="match status" value="1"/>
</dbReference>
<dbReference type="Proteomes" id="UP001333110">
    <property type="component" value="Unassembled WGS sequence"/>
</dbReference>
<evidence type="ECO:0000313" key="2">
    <source>
        <dbReference type="EMBL" id="KAK4819507.1"/>
    </source>
</evidence>
<sequence>MQPPGLKPEHRTRKKDRPVSLTLIPGKVMEQLILGTISRHMKNKKVTGSSQHGFTKSCLTNLTTFYNEMTGLASDTVSCKILIEKLMKYGLDEQTVSILGPILFNIFINNLDNGGESTLSESADDTKLGGVADTPEGDAAIQRDLDRTEKWADRTS</sequence>
<feature type="region of interest" description="Disordered" evidence="1">
    <location>
        <begin position="119"/>
        <end position="156"/>
    </location>
</feature>
<evidence type="ECO:0000313" key="3">
    <source>
        <dbReference type="Proteomes" id="UP001333110"/>
    </source>
</evidence>
<name>A0AAN7N460_MYCAM</name>
<evidence type="ECO:0008006" key="4">
    <source>
        <dbReference type="Google" id="ProtNLM"/>
    </source>
</evidence>